<dbReference type="SUPFAM" id="SSF53850">
    <property type="entry name" value="Periplasmic binding protein-like II"/>
    <property type="match status" value="1"/>
</dbReference>
<dbReference type="Proteomes" id="UP001385892">
    <property type="component" value="Unassembled WGS sequence"/>
</dbReference>
<feature type="signal peptide" evidence="1">
    <location>
        <begin position="1"/>
        <end position="22"/>
    </location>
</feature>
<organism evidence="2 3">
    <name type="scientific">Variovorax rhizosphaerae</name>
    <dbReference type="NCBI Taxonomy" id="1836200"/>
    <lineage>
        <taxon>Bacteria</taxon>
        <taxon>Pseudomonadati</taxon>
        <taxon>Pseudomonadota</taxon>
        <taxon>Betaproteobacteria</taxon>
        <taxon>Burkholderiales</taxon>
        <taxon>Comamonadaceae</taxon>
        <taxon>Variovorax</taxon>
    </lineage>
</organism>
<dbReference type="PANTHER" id="PTHR30632:SF11">
    <property type="entry name" value="BLR4797 PROTEIN"/>
    <property type="match status" value="1"/>
</dbReference>
<feature type="chain" id="PRO_5047496408" evidence="1">
    <location>
        <begin position="23"/>
        <end position="254"/>
    </location>
</feature>
<name>A0ABU8WU46_9BURK</name>
<protein>
    <submittedName>
        <fullName evidence="2">Substrate-binding domain-containing protein</fullName>
    </submittedName>
</protein>
<keyword evidence="1" id="KW-0732">Signal</keyword>
<sequence length="254" mass="25152">MKRALRAAVVGLVAGVAVAAHAVAAEIKVLSAGAFKPVVVAVAPLFEQRTGHKVVIDSDTAGGLAKRIAGGEAFDVAILTPPGVEQLVQAGKMAAGSSVAVARVGIGVAIKQGAPVPDVGSVAAFQQSLLKARAVAMIDPAAGGSSGIYLMSLFEKMGIAGQIKAKAVLVPGGLAAQRLVSGEADIALQQISELLSVPGVTVLGAIPADIQNYTVYAGGVSAAATDAGAAKAFLQMLGGPEARAVMKDKGMDAP</sequence>
<evidence type="ECO:0000313" key="3">
    <source>
        <dbReference type="Proteomes" id="UP001385892"/>
    </source>
</evidence>
<evidence type="ECO:0000256" key="1">
    <source>
        <dbReference type="SAM" id="SignalP"/>
    </source>
</evidence>
<dbReference type="RefSeq" id="WP_340346588.1">
    <property type="nucleotide sequence ID" value="NZ_JBBKZT010000019.1"/>
</dbReference>
<reference evidence="2 3" key="1">
    <citation type="submission" date="2024-03" db="EMBL/GenBank/DDBJ databases">
        <title>Novel species of the genus Variovorax.</title>
        <authorList>
            <person name="Liu Q."/>
            <person name="Xin Y.-H."/>
        </authorList>
    </citation>
    <scope>NUCLEOTIDE SEQUENCE [LARGE SCALE GENOMIC DNA]</scope>
    <source>
        <strain evidence="2 3">KACC 18900</strain>
    </source>
</reference>
<dbReference type="EMBL" id="JBBKZT010000019">
    <property type="protein sequence ID" value="MEJ8851073.1"/>
    <property type="molecule type" value="Genomic_DNA"/>
</dbReference>
<keyword evidence="3" id="KW-1185">Reference proteome</keyword>
<dbReference type="Gene3D" id="3.40.190.10">
    <property type="entry name" value="Periplasmic binding protein-like II"/>
    <property type="match status" value="2"/>
</dbReference>
<accession>A0ABU8WU46</accession>
<evidence type="ECO:0000313" key="2">
    <source>
        <dbReference type="EMBL" id="MEJ8851073.1"/>
    </source>
</evidence>
<gene>
    <name evidence="2" type="ORF">WKW82_30840</name>
</gene>
<comment type="caution">
    <text evidence="2">The sequence shown here is derived from an EMBL/GenBank/DDBJ whole genome shotgun (WGS) entry which is preliminary data.</text>
</comment>
<proteinExistence type="predicted"/>
<dbReference type="PANTHER" id="PTHR30632">
    <property type="entry name" value="MOLYBDATE-BINDING PERIPLASMIC PROTEIN"/>
    <property type="match status" value="1"/>
</dbReference>
<dbReference type="Pfam" id="PF13531">
    <property type="entry name" value="SBP_bac_11"/>
    <property type="match status" value="1"/>
</dbReference>
<dbReference type="InterPro" id="IPR050682">
    <property type="entry name" value="ModA/WtpA"/>
</dbReference>